<evidence type="ECO:0000256" key="2">
    <source>
        <dbReference type="ARBA" id="ARBA00023015"/>
    </source>
</evidence>
<accession>A0A133XVV7</accession>
<dbReference type="Pfam" id="PF03466">
    <property type="entry name" value="LysR_substrate"/>
    <property type="match status" value="1"/>
</dbReference>
<feature type="domain" description="HTH lysR-type" evidence="5">
    <location>
        <begin position="1"/>
        <end position="58"/>
    </location>
</feature>
<dbReference type="PATRIC" id="fig|1393034.3.peg.435"/>
<dbReference type="GO" id="GO:0003677">
    <property type="term" value="F:DNA binding"/>
    <property type="evidence" value="ECO:0007669"/>
    <property type="project" value="UniProtKB-KW"/>
</dbReference>
<evidence type="ECO:0000256" key="4">
    <source>
        <dbReference type="ARBA" id="ARBA00023163"/>
    </source>
</evidence>
<dbReference type="EMBL" id="LSCR01000006">
    <property type="protein sequence ID" value="KXB35088.1"/>
    <property type="molecule type" value="Genomic_DNA"/>
</dbReference>
<dbReference type="InterPro" id="IPR005119">
    <property type="entry name" value="LysR_subst-bd"/>
</dbReference>
<evidence type="ECO:0000313" key="7">
    <source>
        <dbReference type="Proteomes" id="UP000070675"/>
    </source>
</evidence>
<dbReference type="RefSeq" id="WP_066304883.1">
    <property type="nucleotide sequence ID" value="NZ_KQ959487.1"/>
</dbReference>
<dbReference type="SUPFAM" id="SSF46785">
    <property type="entry name" value="Winged helix' DNA-binding domain"/>
    <property type="match status" value="1"/>
</dbReference>
<dbReference type="PROSITE" id="PS50931">
    <property type="entry name" value="HTH_LYSR"/>
    <property type="match status" value="1"/>
</dbReference>
<organism evidence="6 7">
    <name type="scientific">Atopobium deltae</name>
    <dbReference type="NCBI Taxonomy" id="1393034"/>
    <lineage>
        <taxon>Bacteria</taxon>
        <taxon>Bacillati</taxon>
        <taxon>Actinomycetota</taxon>
        <taxon>Coriobacteriia</taxon>
        <taxon>Coriobacteriales</taxon>
        <taxon>Atopobiaceae</taxon>
        <taxon>Atopobium</taxon>
    </lineage>
</organism>
<dbReference type="InterPro" id="IPR036390">
    <property type="entry name" value="WH_DNA-bd_sf"/>
</dbReference>
<evidence type="ECO:0000256" key="3">
    <source>
        <dbReference type="ARBA" id="ARBA00023125"/>
    </source>
</evidence>
<evidence type="ECO:0000259" key="5">
    <source>
        <dbReference type="PROSITE" id="PS50931"/>
    </source>
</evidence>
<protein>
    <submittedName>
        <fullName evidence="6">Transcriptional regulator, LysR family</fullName>
    </submittedName>
</protein>
<reference evidence="7" key="1">
    <citation type="submission" date="2016-01" db="EMBL/GenBank/DDBJ databases">
        <authorList>
            <person name="Mitreva M."/>
            <person name="Pepin K.H."/>
            <person name="Mihindukulasuriya K.A."/>
            <person name="Fulton R."/>
            <person name="Fronick C."/>
            <person name="O'Laughlin M."/>
            <person name="Miner T."/>
            <person name="Herter B."/>
            <person name="Rosa B.A."/>
            <person name="Cordes M."/>
            <person name="Tomlinson C."/>
            <person name="Wollam A."/>
            <person name="Palsikar V.B."/>
            <person name="Mardis E.R."/>
            <person name="Wilson R.K."/>
        </authorList>
    </citation>
    <scope>NUCLEOTIDE SEQUENCE [LARGE SCALE GENOMIC DNA]</scope>
    <source>
        <strain evidence="7">DNF00019</strain>
    </source>
</reference>
<dbReference type="GO" id="GO:0032993">
    <property type="term" value="C:protein-DNA complex"/>
    <property type="evidence" value="ECO:0007669"/>
    <property type="project" value="TreeGrafter"/>
</dbReference>
<comment type="caution">
    <text evidence="6">The sequence shown here is derived from an EMBL/GenBank/DDBJ whole genome shotgun (WGS) entry which is preliminary data.</text>
</comment>
<gene>
    <name evidence="6" type="ORF">HMPREF3192_00453</name>
</gene>
<dbReference type="InterPro" id="IPR036388">
    <property type="entry name" value="WH-like_DNA-bd_sf"/>
</dbReference>
<dbReference type="CDD" id="cd05466">
    <property type="entry name" value="PBP2_LTTR_substrate"/>
    <property type="match status" value="1"/>
</dbReference>
<dbReference type="InterPro" id="IPR000847">
    <property type="entry name" value="LysR_HTH_N"/>
</dbReference>
<keyword evidence="3" id="KW-0238">DNA-binding</keyword>
<comment type="similarity">
    <text evidence="1">Belongs to the LysR transcriptional regulatory family.</text>
</comment>
<dbReference type="OrthoDB" id="3176554at2"/>
<dbReference type="SUPFAM" id="SSF53850">
    <property type="entry name" value="Periplasmic binding protein-like II"/>
    <property type="match status" value="1"/>
</dbReference>
<dbReference type="AlphaFoldDB" id="A0A133XVV7"/>
<dbReference type="PANTHER" id="PTHR30346">
    <property type="entry name" value="TRANSCRIPTIONAL DUAL REGULATOR HCAR-RELATED"/>
    <property type="match status" value="1"/>
</dbReference>
<proteinExistence type="inferred from homology"/>
<dbReference type="STRING" id="1393034.HMPREF3192_00453"/>
<dbReference type="Gene3D" id="1.10.10.10">
    <property type="entry name" value="Winged helix-like DNA-binding domain superfamily/Winged helix DNA-binding domain"/>
    <property type="match status" value="1"/>
</dbReference>
<dbReference type="Proteomes" id="UP000070675">
    <property type="component" value="Unassembled WGS sequence"/>
</dbReference>
<evidence type="ECO:0000256" key="1">
    <source>
        <dbReference type="ARBA" id="ARBA00009437"/>
    </source>
</evidence>
<keyword evidence="4" id="KW-0804">Transcription</keyword>
<dbReference type="Gene3D" id="3.40.190.290">
    <property type="match status" value="1"/>
</dbReference>
<name>A0A133XVV7_9ACTN</name>
<dbReference type="Pfam" id="PF00126">
    <property type="entry name" value="HTH_1"/>
    <property type="match status" value="1"/>
</dbReference>
<dbReference type="PANTHER" id="PTHR30346:SF0">
    <property type="entry name" value="HCA OPERON TRANSCRIPTIONAL ACTIVATOR HCAR"/>
    <property type="match status" value="1"/>
</dbReference>
<evidence type="ECO:0000313" key="6">
    <source>
        <dbReference type="EMBL" id="KXB35088.1"/>
    </source>
</evidence>
<dbReference type="GO" id="GO:0003700">
    <property type="term" value="F:DNA-binding transcription factor activity"/>
    <property type="evidence" value="ECO:0007669"/>
    <property type="project" value="InterPro"/>
</dbReference>
<keyword evidence="7" id="KW-1185">Reference proteome</keyword>
<keyword evidence="2" id="KW-0805">Transcription regulation</keyword>
<sequence length="304" mass="34401">MNLQQLRYVIAIAESGSMNSVAKTRFISQSSVSVAVKELEQELGITIFKRSPKGIGVTREGVEFLGYARQVIEQADLLAGRYTDPKNAHQQGLSISSQHYAFVVRAFTNFVRTQHNEFFNFTLRETRTNDIIQDVAHFRADIGILFTSAYNERALRSRFDDNNLKFTSLHKATPHVFVHKDHPLASFKSIKISQLQNWPRYTFEQGTQSSLYLSEEPFAYIAHPQNVVVSDRGTMTSLLANYNGFLISSGILSDEMSTLIKSIPLQTDELMNIGYITHAQRKLSDAAQLFIEKLKELITEAELA</sequence>